<organism evidence="2 3">
    <name type="scientific">Venturia nashicola</name>
    <dbReference type="NCBI Taxonomy" id="86259"/>
    <lineage>
        <taxon>Eukaryota</taxon>
        <taxon>Fungi</taxon>
        <taxon>Dikarya</taxon>
        <taxon>Ascomycota</taxon>
        <taxon>Pezizomycotina</taxon>
        <taxon>Dothideomycetes</taxon>
        <taxon>Pleosporomycetidae</taxon>
        <taxon>Venturiales</taxon>
        <taxon>Venturiaceae</taxon>
        <taxon>Venturia</taxon>
    </lineage>
</organism>
<gene>
    <name evidence="2" type="ORF">E6O75_ATG05676</name>
</gene>
<name>A0A4Z1P8Q4_9PEZI</name>
<dbReference type="AlphaFoldDB" id="A0A4Z1P8Q4"/>
<keyword evidence="3" id="KW-1185">Reference proteome</keyword>
<comment type="caution">
    <text evidence="2">The sequence shown here is derived from an EMBL/GenBank/DDBJ whole genome shotgun (WGS) entry which is preliminary data.</text>
</comment>
<accession>A0A4Z1P8Q4</accession>
<protein>
    <recommendedName>
        <fullName evidence="4">Extracellular membrane protein CFEM domain-containing protein</fullName>
    </recommendedName>
</protein>
<evidence type="ECO:0000256" key="1">
    <source>
        <dbReference type="SAM" id="SignalP"/>
    </source>
</evidence>
<reference evidence="2 3" key="1">
    <citation type="submission" date="2019-04" db="EMBL/GenBank/DDBJ databases">
        <title>High contiguity whole genome sequence and gene annotation resource for two Venturia nashicola isolates.</title>
        <authorList>
            <person name="Prokchorchik M."/>
            <person name="Won K."/>
            <person name="Lee Y."/>
            <person name="Choi E.D."/>
            <person name="Segonzac C."/>
            <person name="Sohn K.H."/>
        </authorList>
    </citation>
    <scope>NUCLEOTIDE SEQUENCE [LARGE SCALE GENOMIC DNA]</scope>
    <source>
        <strain evidence="2 3">PRI2</strain>
    </source>
</reference>
<feature type="chain" id="PRO_5021192081" description="Extracellular membrane protein CFEM domain-containing protein" evidence="1">
    <location>
        <begin position="20"/>
        <end position="105"/>
    </location>
</feature>
<dbReference type="EMBL" id="SNSC02000010">
    <property type="protein sequence ID" value="TID20911.1"/>
    <property type="molecule type" value="Genomic_DNA"/>
</dbReference>
<proteinExistence type="predicted"/>
<evidence type="ECO:0000313" key="3">
    <source>
        <dbReference type="Proteomes" id="UP000298493"/>
    </source>
</evidence>
<evidence type="ECO:0000313" key="2">
    <source>
        <dbReference type="EMBL" id="TID20911.1"/>
    </source>
</evidence>
<sequence length="105" mass="11695">MQLNLLSILLIATTTTAIAIPNDAAYADLCVDTARRNELDKQAIAACRPNDITCYCNTQALRDFMEEVKTMTCPGKKIDPLKVKAYRMHFNWKCAGAIDFVPLVV</sequence>
<keyword evidence="1" id="KW-0732">Signal</keyword>
<evidence type="ECO:0008006" key="4">
    <source>
        <dbReference type="Google" id="ProtNLM"/>
    </source>
</evidence>
<feature type="signal peptide" evidence="1">
    <location>
        <begin position="1"/>
        <end position="19"/>
    </location>
</feature>
<dbReference type="Proteomes" id="UP000298493">
    <property type="component" value="Unassembled WGS sequence"/>
</dbReference>